<feature type="region of interest" description="Disordered" evidence="15">
    <location>
        <begin position="54"/>
        <end position="74"/>
    </location>
</feature>
<evidence type="ECO:0000256" key="11">
    <source>
        <dbReference type="ARBA" id="ARBA00030428"/>
    </source>
</evidence>
<evidence type="ECO:0000256" key="13">
    <source>
        <dbReference type="ARBA" id="ARBA00046084"/>
    </source>
</evidence>
<sequence length="472" mass="53075">MEREVPPELGLHAGLHDNAFVEGMAEEEGLHLLAGAASNHAAVAGGAAEHYDGGVNMEPQVQEGHEPDPDEGPSCAVVKKRERKESLKEAVLNRLTVNLMSRPRLETVYWQELQDEFKQGHMHLQYKYSFEQLKTHWLEPWEDLECAIKAFAKVALRPDCTYKISKTVTITSCTYIIGNGAVVEVDTSDRVAFRCRMQGMGPGVVGLDGITFMNVRFAGEKFKGIMFEANTSVVLHGVYFLNFNNTCVECWNKVSARGCTFYGCWKALVGRPKSKMSVKKCLFEKCVLALIVEGDAHIRHNAASENTCFILLKGMAILKHNMVCGVSDQTMRRFVTCADGNCHTLKTVHIVSHARYCWPVCDHNMFMRCTIHLGLRRGVFRPSQCNFSHSNVLLEPEAFSRVSLNGVFDLSVELCKIIRYDDAARHRCRQCECGSSHLELRPVMLNVTEELRSDHLTLSCLRTDYDSSDEDN</sequence>
<organism evidence="17">
    <name type="scientific">Human adenovirus A serotype 31</name>
    <name type="common">HAdV-31</name>
    <name type="synonym">Human adenovirus 31</name>
    <dbReference type="NCBI Taxonomy" id="10529"/>
    <lineage>
        <taxon>Viruses</taxon>
        <taxon>Varidnaviria</taxon>
        <taxon>Bamfordvirae</taxon>
        <taxon>Preplasmiviricota</taxon>
        <taxon>Polisuviricotina</taxon>
        <taxon>Pharingeaviricetes</taxon>
        <taxon>Rowavirales</taxon>
        <taxon>Adenoviridae</taxon>
        <taxon>Mastadenovirus</taxon>
        <taxon>Mastadenovirus adami</taxon>
        <taxon>Human mastadenovirus A</taxon>
    </lineage>
</organism>
<evidence type="ECO:0000256" key="4">
    <source>
        <dbReference type="ARBA" id="ARBA00022118"/>
    </source>
</evidence>
<keyword evidence="6" id="KW-0597">Phosphoprotein</keyword>
<protein>
    <recommendedName>
        <fullName evidence="4">E1B 55 kDa protein</fullName>
    </recommendedName>
    <alternativeName>
        <fullName evidence="11">E1B protein, large T-antigen</fullName>
    </alternativeName>
    <alternativeName>
        <fullName evidence="12">E1B-495R</fullName>
    </alternativeName>
</protein>
<dbReference type="InterPro" id="IPR011050">
    <property type="entry name" value="Pectin_lyase_fold/virulence"/>
</dbReference>
<evidence type="ECO:0000256" key="10">
    <source>
        <dbReference type="ARBA" id="ARBA00023323"/>
    </source>
</evidence>
<dbReference type="InterPro" id="IPR006717">
    <property type="entry name" value="Adeno_E1B_55K_N"/>
</dbReference>
<dbReference type="GO" id="GO:0042025">
    <property type="term" value="C:host cell nucleus"/>
    <property type="evidence" value="ECO:0007669"/>
    <property type="project" value="UniProtKB-SubCell"/>
</dbReference>
<keyword evidence="10" id="KW-1119">Modulation of host cell apoptosis by virus</keyword>
<keyword evidence="9" id="KW-1035">Host cytoplasm</keyword>
<dbReference type="GO" id="GO:0030430">
    <property type="term" value="C:host cell cytoplasm"/>
    <property type="evidence" value="ECO:0007669"/>
    <property type="project" value="UniProtKB-SubCell"/>
</dbReference>
<organismHost>
    <name type="scientific">Homo sapiens</name>
    <name type="common">Human</name>
    <dbReference type="NCBI Taxonomy" id="9606"/>
</organismHost>
<evidence type="ECO:0000256" key="8">
    <source>
        <dbReference type="ARBA" id="ARBA00022581"/>
    </source>
</evidence>
<comment type="similarity">
    <text evidence="3">Belongs to the adenoviridae E1B 55 kDa protein family.</text>
</comment>
<dbReference type="EMBL" id="MG872324">
    <property type="protein sequence ID" value="AYI49731.1"/>
    <property type="molecule type" value="Genomic_DNA"/>
</dbReference>
<evidence type="ECO:0000256" key="9">
    <source>
        <dbReference type="ARBA" id="ARBA00023200"/>
    </source>
</evidence>
<name>A0A5H2QC58_ADE31</name>
<evidence type="ECO:0000256" key="5">
    <source>
        <dbReference type="ARBA" id="ARBA00022518"/>
    </source>
</evidence>
<evidence type="ECO:0000256" key="14">
    <source>
        <dbReference type="ARBA" id="ARBA00046912"/>
    </source>
</evidence>
<keyword evidence="5" id="KW-0244">Early protein</keyword>
<proteinExistence type="inferred from homology"/>
<dbReference type="Gene3D" id="2.160.20.10">
    <property type="entry name" value="Single-stranded right-handed beta-helix, Pectin lyase-like"/>
    <property type="match status" value="1"/>
</dbReference>
<comment type="subcellular location">
    <subcellularLocation>
        <location evidence="2">Host cytoplasm</location>
    </subcellularLocation>
    <subcellularLocation>
        <location evidence="1">Host nucleus</location>
    </subcellularLocation>
</comment>
<comment type="subunit">
    <text evidence="14">Interacts with host PML-4 and PML-5; this interaction promotes efficient subnuclear targeting of E1B-55K to PML nuclear bodies. Interacts with E4-ORF3 protein. Interacts with E4-ORF6 protein.</text>
</comment>
<dbReference type="Proteomes" id="UP000326937">
    <property type="component" value="Segment"/>
</dbReference>
<evidence type="ECO:0000313" key="17">
    <source>
        <dbReference type="EMBL" id="AYI49731.1"/>
    </source>
</evidence>
<dbReference type="SUPFAM" id="SSF51126">
    <property type="entry name" value="Pectin lyase-like"/>
    <property type="match status" value="1"/>
</dbReference>
<comment type="function">
    <text evidence="13">Plays a major role to prevent cellular inhibition of viral genome replication. Assembles an SCF-like E3 ubiquitin ligase complex based on the cellular proteins ELOB, ELOC, CUL5 and RBX1, in cooperation with viral E4orf6. This viral RING-type ligase ubiquitinates cellular substrates and targets them to proteasomal degradation: TP53/p53, LIG4, MRE11-RAD50-NBS1 (MRN) complex, ITGA3, DAXX and BLM. E1B-55K probably acts as the substrate-specific adapter of the SCF-like E3 ubiquitin ligase complex. Degradation of host TP53/p53 activity is essential for preventing E1A-induced TP53 accumulation that would otherwise lead to cell apoptosis and growth arrest. E1B-55K also inactivates TP53 transcription-factor activity by binding its transactivation domain. E1B-55K also functions as a SUMO1 E3 ligase for TP53 which causes the latter to be sequestered in promyelocytic leukemia (PML) nuclear bodies thereby contributing to maximal inhibition of TP53 function.</text>
</comment>
<dbReference type="Pfam" id="PF01696">
    <property type="entry name" value="Adeno_E1B_55K"/>
    <property type="match status" value="1"/>
</dbReference>
<evidence type="ECO:0000256" key="3">
    <source>
        <dbReference type="ARBA" id="ARBA00008605"/>
    </source>
</evidence>
<accession>A0A5H2QC58</accession>
<keyword evidence="7" id="KW-1048">Host nucleus</keyword>
<evidence type="ECO:0000256" key="2">
    <source>
        <dbReference type="ARBA" id="ARBA00004192"/>
    </source>
</evidence>
<evidence type="ECO:0000256" key="15">
    <source>
        <dbReference type="SAM" id="MobiDB-lite"/>
    </source>
</evidence>
<dbReference type="GO" id="GO:0052150">
    <property type="term" value="P:symbiont-mediated perturbation of host apoptosis"/>
    <property type="evidence" value="ECO:0007669"/>
    <property type="project" value="UniProtKB-KW"/>
</dbReference>
<dbReference type="InterPro" id="IPR012334">
    <property type="entry name" value="Pectin_lyas_fold"/>
</dbReference>
<feature type="domain" description="Adenovirus E1B protein N-terminal" evidence="16">
    <location>
        <begin position="1"/>
        <end position="53"/>
    </location>
</feature>
<dbReference type="InterPro" id="IPR002612">
    <property type="entry name" value="Adeno_E1B_55kDa"/>
</dbReference>
<evidence type="ECO:0000256" key="6">
    <source>
        <dbReference type="ARBA" id="ARBA00022553"/>
    </source>
</evidence>
<keyword evidence="8" id="KW-0945">Host-virus interaction</keyword>
<dbReference type="Pfam" id="PF04623">
    <property type="entry name" value="Adeno_E1B_55K_N"/>
    <property type="match status" value="1"/>
</dbReference>
<gene>
    <name evidence="17" type="primary">E1B</name>
</gene>
<evidence type="ECO:0000256" key="1">
    <source>
        <dbReference type="ARBA" id="ARBA00004147"/>
    </source>
</evidence>
<reference evidence="17" key="1">
    <citation type="submission" date="2018-01" db="EMBL/GenBank/DDBJ databases">
        <title>Metagenomic analysis identifies Human Adenovirus 31 in children with Acute Flaccid Paralysis in Tunisia.</title>
        <authorList>
            <person name="Haddad-Boubaker S."/>
            <person name="Joffret M.-L."/>
            <person name="Perot P."/>
            <person name="Bessaud M."/>
            <person name="Meddeb Z."/>
            <person name="Touzi H."/>
            <person name="Delpeyroux F."/>
            <person name="Triki H."/>
            <person name="Eloit M."/>
        </authorList>
    </citation>
    <scope>NUCLEOTIDE SEQUENCE [LARGE SCALE GENOMIC DNA]</scope>
    <source>
        <strain evidence="17">HAdV-Tn2012</strain>
    </source>
</reference>
<evidence type="ECO:0000259" key="16">
    <source>
        <dbReference type="Pfam" id="PF04623"/>
    </source>
</evidence>
<evidence type="ECO:0000256" key="12">
    <source>
        <dbReference type="ARBA" id="ARBA00031863"/>
    </source>
</evidence>
<evidence type="ECO:0000256" key="7">
    <source>
        <dbReference type="ARBA" id="ARBA00022562"/>
    </source>
</evidence>